<dbReference type="InterPro" id="IPR026791">
    <property type="entry name" value="DOCK"/>
</dbReference>
<dbReference type="EMBL" id="CACTIH010002006">
    <property type="protein sequence ID" value="CAA2971309.1"/>
    <property type="molecule type" value="Genomic_DNA"/>
</dbReference>
<protein>
    <submittedName>
        <fullName evidence="7">Guanine nucleotide exchange factor SPIKE 1</fullName>
    </submittedName>
</protein>
<evidence type="ECO:0000256" key="1">
    <source>
        <dbReference type="ARBA" id="ARBA00022553"/>
    </source>
</evidence>
<evidence type="ECO:0000259" key="6">
    <source>
        <dbReference type="PROSITE" id="PS51651"/>
    </source>
</evidence>
<dbReference type="Pfam" id="PF06920">
    <property type="entry name" value="DHR-2_Lobe_A"/>
    <property type="match status" value="1"/>
</dbReference>
<feature type="domain" description="C2 DOCK-type" evidence="5">
    <location>
        <begin position="603"/>
        <end position="762"/>
    </location>
</feature>
<evidence type="ECO:0000313" key="7">
    <source>
        <dbReference type="EMBL" id="CAA2971309.1"/>
    </source>
</evidence>
<keyword evidence="1" id="KW-0597">Phosphoprotein</keyword>
<feature type="region of interest" description="Disordered" evidence="4">
    <location>
        <begin position="1174"/>
        <end position="1193"/>
    </location>
</feature>
<dbReference type="Gene3D" id="1.20.58.740">
    <property type="match status" value="1"/>
</dbReference>
<evidence type="ECO:0000256" key="4">
    <source>
        <dbReference type="SAM" id="MobiDB-lite"/>
    </source>
</evidence>
<name>A0A8S0QZS8_OLEEU</name>
<dbReference type="Gramene" id="OE9A003017T1">
    <property type="protein sequence ID" value="OE9A003017C1"/>
    <property type="gene ID" value="OE9A003017"/>
</dbReference>
<dbReference type="PROSITE" id="PS51651">
    <property type="entry name" value="DOCKER"/>
    <property type="match status" value="1"/>
</dbReference>
<dbReference type="GO" id="GO:0007264">
    <property type="term" value="P:small GTPase-mediated signal transduction"/>
    <property type="evidence" value="ECO:0007669"/>
    <property type="project" value="InterPro"/>
</dbReference>
<dbReference type="InterPro" id="IPR016024">
    <property type="entry name" value="ARM-type_fold"/>
</dbReference>
<accession>A0A8S0QZS8</accession>
<dbReference type="OrthoDB" id="47328at2759"/>
<feature type="region of interest" description="Disordered" evidence="4">
    <location>
        <begin position="93"/>
        <end position="119"/>
    </location>
</feature>
<dbReference type="InterPro" id="IPR043162">
    <property type="entry name" value="DOCK_C_lobe_C"/>
</dbReference>
<dbReference type="SUPFAM" id="SSF48371">
    <property type="entry name" value="ARM repeat"/>
    <property type="match status" value="2"/>
</dbReference>
<dbReference type="FunFam" id="1.20.58.740:FF:000005">
    <property type="entry name" value="Guanine nucleotide exchange factor SPIKE 1"/>
    <property type="match status" value="1"/>
</dbReference>
<dbReference type="InterPro" id="IPR035892">
    <property type="entry name" value="C2_domain_sf"/>
</dbReference>
<comment type="caution">
    <text evidence="7">The sequence shown here is derived from an EMBL/GenBank/DDBJ whole genome shotgun (WGS) entry which is preliminary data.</text>
</comment>
<feature type="domain" description="DOCKER" evidence="6">
    <location>
        <begin position="1519"/>
        <end position="1967"/>
    </location>
</feature>
<keyword evidence="8" id="KW-1185">Reference proteome</keyword>
<dbReference type="CDD" id="cd08679">
    <property type="entry name" value="C2_DOCK180_related"/>
    <property type="match status" value="1"/>
</dbReference>
<dbReference type="GO" id="GO:0005085">
    <property type="term" value="F:guanyl-nucleotide exchange factor activity"/>
    <property type="evidence" value="ECO:0007669"/>
    <property type="project" value="UniProtKB-KW"/>
</dbReference>
<dbReference type="Gene3D" id="1.25.40.410">
    <property type="match status" value="1"/>
</dbReference>
<dbReference type="Pfam" id="PF20422">
    <property type="entry name" value="DHR-2_Lobe_B"/>
    <property type="match status" value="1"/>
</dbReference>
<dbReference type="CDD" id="cd11684">
    <property type="entry name" value="DHR2_DOCK"/>
    <property type="match status" value="1"/>
</dbReference>
<organism evidence="7 8">
    <name type="scientific">Olea europaea subsp. europaea</name>
    <dbReference type="NCBI Taxonomy" id="158383"/>
    <lineage>
        <taxon>Eukaryota</taxon>
        <taxon>Viridiplantae</taxon>
        <taxon>Streptophyta</taxon>
        <taxon>Embryophyta</taxon>
        <taxon>Tracheophyta</taxon>
        <taxon>Spermatophyta</taxon>
        <taxon>Magnoliopsida</taxon>
        <taxon>eudicotyledons</taxon>
        <taxon>Gunneridae</taxon>
        <taxon>Pentapetalae</taxon>
        <taxon>asterids</taxon>
        <taxon>lamiids</taxon>
        <taxon>Lamiales</taxon>
        <taxon>Oleaceae</taxon>
        <taxon>Oleeae</taxon>
        <taxon>Olea</taxon>
    </lineage>
</organism>
<dbReference type="InterPro" id="IPR027007">
    <property type="entry name" value="C2_DOCK-type_domain"/>
</dbReference>
<evidence type="ECO:0000313" key="8">
    <source>
        <dbReference type="Proteomes" id="UP000594638"/>
    </source>
</evidence>
<dbReference type="InterPro" id="IPR043161">
    <property type="entry name" value="DOCK_C_lobe_A"/>
</dbReference>
<comment type="similarity">
    <text evidence="3">Belongs to the DOCK family.</text>
</comment>
<dbReference type="PANTHER" id="PTHR23317:SF76">
    <property type="entry name" value="LD20667P"/>
    <property type="match status" value="1"/>
</dbReference>
<dbReference type="PANTHER" id="PTHR23317">
    <property type="entry name" value="DEDICATOR OF CYTOKINESIS DOCK"/>
    <property type="match status" value="1"/>
</dbReference>
<dbReference type="InterPro" id="IPR046773">
    <property type="entry name" value="DOCKER_Lobe_C"/>
</dbReference>
<sequence length="1969" mass="221968">MILESNGGSDARTTYGTSQACECCYIVSTIVVWLEVRSRSPNRQADGVGGSRVVGGGSLCIGGTKVVVVGRMVLVDLVLLVVMNKEVVQSRHRRFHRPGRLAPHYKSKGPAPRPISSNVKSDGNPLLVLPIAKAMDNANGLRFRRIPRQSFSTSIKLDPPLDENLEQWPHLNELVQSYGSEWVKDDYKYGHYESIAPISFHNQIFEGPDTDIETEMHLANARRTKIEDSADEEMPSTSRHHFSEENVYESSNAKICKHFGESPLPAYEPVFDWENERLMIFGQRIPANNTSQYTSGLKIAVKVLSLTFQAGLVEPFYGTICLYNRERREKLSEDFIFRMSPAEIHDTSSSSEARCIFHLDAPSASVCLLIQLEKSATEEGGVTTSVYSRKEPVHLTEREKQKLQVWSRIMPYRESFALAIIPLFDSGVTIASGGSASPSSPLTTSMSGSNSQEGAAEPLAKITLDGKLGYSNGNSVVVEVSNLNKVKECYTEDSIQDPKRKVHKPVKGILRLEIEKLQAGIVDFEKALDHRSINSYLVDHGNRLTGAGSDGPQNVDLDSHLFDRKELDQNGSTFHRNPDVGANDFQAFDFRTTSRNEPFLQLFHCLYVYPLTVSISRKRNLFIRVELRKDDVDIRKPPPEAMHPREPGAVLQKWAHTQVAVGARVACYHDEIKVSLPAVMTTMHHLLFTFFHVDLQTKLEAPKPVVIGYASLPLSTHAQLKSEISLPIMSELVPQYLQDSGRERVNYLEDGKNVFRLRLRLCSSLYPISERIRDFFLEYDRHVLRTSPPWGSELLEAINSLKNVDSTALLQFLHPILNMLLHLIGNGGETLQVAAFRAMVNILTRVQQESVDEGERNVFLVNYVDYAFDDFGGRQPPVYPGLSTVWGSLARSKAKGYRVGPVYDDVLAMAWFFLELIVKSMALEQTRLFCDNLPMGDDVPPMQLKEGVFRCIMQLYDCLLTEVHERCKKGLGLAKYLNSSLAFFCYDLLSIIEPRQVFELVSLYLDKFSGVCQSVLHDCKLTFLQILCDHDLFVEMPGRDPSDRNYLSSVLIQEIFLTWDHDDLSMRAKAARTLVVLLCKHEFDVRYQKPEDKLYIAQLYFPLVGQILDEMPVFYNLSSIEKREVLIIVLQIIRNLDDASLIKAWQQSIARTRLFFKLLEESLSSFEHRKPDDGMLIGNSSRSTPGDKPISPKYSERLSPAINHYLSEAARQEVGPQGTPENGYFWQRVNSQLSSPSQPYSLREALAQAQSSRIGASTQALRESLHPILRQKLELWEENLSAAVSLQVLEILDKFSGTVASHTIATDYGKLDCITSIFMSVFSRNQPLVFWKALFPVINSIFELHGATLMARENDRFIKQVAFHLLRLAVFRNENIRKRAVIGLQILVRCSFSYFMQTERLRVVLTITLSELMSEVQVTQMKSDGTLEESGEACRLRKSLVEMADESRSVTILIECGLPENALVTTSERSENLWSWSEVKSLSDSLLLALDASLEHALLVSIMTVDRYAAAESFYKLAMAFAPVPDLHIMWLLHLCDAHQEMQSWAEAAQCAVAVAGVVMQALVSRNDGVWRSDHVTALCKICPMVSGEITSEASSVEVEGYGASKLTVDSAVKYLQLANKLFSQAELHHFCASILELVIPVYKSRRSYGQLAKCHTMLTNIYESILEQESSPIPYTDATYYRVGFYGGKFGKLDRKEYVYREPRDVRLGDIMEKLSRIYESRMNGTTLHVIPDSRQVKADELQNEVCYLQITAVDPVMEDEDLGSRRERIFSLSTGSVRARVFDRFLFDTPFTKNGKTQGGLEDQWKRRSVLKTEGSFPALVNRLLVIRSESLEFSPVENAIGMIETRTAALRNELEEPRSSEGDQLPRLQSLQRILQGSVAVQVNSGVLSVCTAFLSGEPATRLRSQELQQLIAALLEFMAVCKRAIRVHFRLIGEEDQEFHTQLVNGFQSLTAELSHYIPAILSEL</sequence>
<evidence type="ECO:0000256" key="3">
    <source>
        <dbReference type="PROSITE-ProRule" id="PRU00983"/>
    </source>
</evidence>
<dbReference type="InterPro" id="IPR046770">
    <property type="entry name" value="DOCKER_Lobe_B"/>
</dbReference>
<gene>
    <name evidence="7" type="ORF">OLEA9_A003017</name>
</gene>
<feature type="compositionally biased region" description="Basic residues" evidence="4">
    <location>
        <begin position="93"/>
        <end position="107"/>
    </location>
</feature>
<keyword evidence="2" id="KW-0344">Guanine-nucleotide releasing factor</keyword>
<feature type="region of interest" description="Disordered" evidence="4">
    <location>
        <begin position="435"/>
        <end position="454"/>
    </location>
</feature>
<dbReference type="Gene3D" id="2.60.40.150">
    <property type="entry name" value="C2 domain"/>
    <property type="match status" value="1"/>
</dbReference>
<dbReference type="Pfam" id="PF20421">
    <property type="entry name" value="DHR-2_Lobe_C"/>
    <property type="match status" value="1"/>
</dbReference>
<evidence type="ECO:0000259" key="5">
    <source>
        <dbReference type="PROSITE" id="PS51650"/>
    </source>
</evidence>
<dbReference type="InterPro" id="IPR027357">
    <property type="entry name" value="DOCKER_dom"/>
</dbReference>
<dbReference type="PROSITE" id="PS51650">
    <property type="entry name" value="C2_DOCK"/>
    <property type="match status" value="1"/>
</dbReference>
<dbReference type="Proteomes" id="UP000594638">
    <property type="component" value="Unassembled WGS sequence"/>
</dbReference>
<dbReference type="InterPro" id="IPR046769">
    <property type="entry name" value="DOCKER_Lobe_A"/>
</dbReference>
<feature type="compositionally biased region" description="Low complexity" evidence="4">
    <location>
        <begin position="435"/>
        <end position="451"/>
    </location>
</feature>
<reference evidence="7 8" key="1">
    <citation type="submission" date="2019-12" db="EMBL/GenBank/DDBJ databases">
        <authorList>
            <person name="Alioto T."/>
            <person name="Alioto T."/>
            <person name="Gomez Garrido J."/>
        </authorList>
    </citation>
    <scope>NUCLEOTIDE SEQUENCE [LARGE SCALE GENOMIC DNA]</scope>
</reference>
<proteinExistence type="inferred from homology"/>
<dbReference type="Pfam" id="PF14429">
    <property type="entry name" value="DOCK-C2"/>
    <property type="match status" value="1"/>
</dbReference>
<evidence type="ECO:0000256" key="2">
    <source>
        <dbReference type="ARBA" id="ARBA00022658"/>
    </source>
</evidence>